<dbReference type="GeneID" id="27685500"/>
<dbReference type="RefSeq" id="XP_016610823.1">
    <property type="nucleotide sequence ID" value="XM_016750176.1"/>
</dbReference>
<evidence type="ECO:0000313" key="2">
    <source>
        <dbReference type="EMBL" id="KND02784.1"/>
    </source>
</evidence>
<organism evidence="2 3">
    <name type="scientific">Spizellomyces punctatus (strain DAOM BR117)</name>
    <dbReference type="NCBI Taxonomy" id="645134"/>
    <lineage>
        <taxon>Eukaryota</taxon>
        <taxon>Fungi</taxon>
        <taxon>Fungi incertae sedis</taxon>
        <taxon>Chytridiomycota</taxon>
        <taxon>Chytridiomycota incertae sedis</taxon>
        <taxon>Chytridiomycetes</taxon>
        <taxon>Spizellomycetales</taxon>
        <taxon>Spizellomycetaceae</taxon>
        <taxon>Spizellomyces</taxon>
    </lineage>
</organism>
<dbReference type="EMBL" id="KQ257452">
    <property type="protein sequence ID" value="KND02784.1"/>
    <property type="molecule type" value="Genomic_DNA"/>
</dbReference>
<proteinExistence type="predicted"/>
<feature type="signal peptide" evidence="1">
    <location>
        <begin position="1"/>
        <end position="21"/>
    </location>
</feature>
<keyword evidence="1" id="KW-0732">Signal</keyword>
<sequence>MTPFALLTFLLTTTFAVSTNAQFFTPQIPQALVTLADGDVQLLGDGGVNMEGCFTIIDQVGIVSAEVTTAGTALFFYTAEECVRATRIFVMLREQAEFGNPLLARSVRIVSLDMMGGMMGRG</sequence>
<name>A0A0L0HPQ7_SPIPD</name>
<dbReference type="InParanoid" id="A0A0L0HPQ7"/>
<dbReference type="AlphaFoldDB" id="A0A0L0HPQ7"/>
<feature type="chain" id="PRO_5005540003" evidence="1">
    <location>
        <begin position="22"/>
        <end position="122"/>
    </location>
</feature>
<evidence type="ECO:0000313" key="3">
    <source>
        <dbReference type="Proteomes" id="UP000053201"/>
    </source>
</evidence>
<dbReference type="OrthoDB" id="2125865at2759"/>
<gene>
    <name evidence="2" type="ORF">SPPG_01866</name>
</gene>
<dbReference type="Proteomes" id="UP000053201">
    <property type="component" value="Unassembled WGS sequence"/>
</dbReference>
<dbReference type="VEuPathDB" id="FungiDB:SPPG_01866"/>
<evidence type="ECO:0000256" key="1">
    <source>
        <dbReference type="SAM" id="SignalP"/>
    </source>
</evidence>
<reference evidence="2 3" key="1">
    <citation type="submission" date="2009-08" db="EMBL/GenBank/DDBJ databases">
        <title>The Genome Sequence of Spizellomyces punctatus strain DAOM BR117.</title>
        <authorList>
            <consortium name="The Broad Institute Genome Sequencing Platform"/>
            <person name="Russ C."/>
            <person name="Cuomo C."/>
            <person name="Shea T."/>
            <person name="Young S.K."/>
            <person name="Zeng Q."/>
            <person name="Koehrsen M."/>
            <person name="Haas B."/>
            <person name="Borodovsky M."/>
            <person name="Guigo R."/>
            <person name="Alvarado L."/>
            <person name="Berlin A."/>
            <person name="Bochicchio J."/>
            <person name="Borenstein D."/>
            <person name="Chapman S."/>
            <person name="Chen Z."/>
            <person name="Engels R."/>
            <person name="Freedman E."/>
            <person name="Gellesch M."/>
            <person name="Goldberg J."/>
            <person name="Griggs A."/>
            <person name="Gujja S."/>
            <person name="Heiman D."/>
            <person name="Hepburn T."/>
            <person name="Howarth C."/>
            <person name="Jen D."/>
            <person name="Larson L."/>
            <person name="Lewis B."/>
            <person name="Mehta T."/>
            <person name="Park D."/>
            <person name="Pearson M."/>
            <person name="Roberts A."/>
            <person name="Saif S."/>
            <person name="Shenoy N."/>
            <person name="Sisk P."/>
            <person name="Stolte C."/>
            <person name="Sykes S."/>
            <person name="Thomson T."/>
            <person name="Walk T."/>
            <person name="White J."/>
            <person name="Yandava C."/>
            <person name="Burger G."/>
            <person name="Gray M.W."/>
            <person name="Holland P.W.H."/>
            <person name="King N."/>
            <person name="Lang F.B.F."/>
            <person name="Roger A.J."/>
            <person name="Ruiz-Trillo I."/>
            <person name="Lander E."/>
            <person name="Nusbaum C."/>
        </authorList>
    </citation>
    <scope>NUCLEOTIDE SEQUENCE [LARGE SCALE GENOMIC DNA]</scope>
    <source>
        <strain evidence="2 3">DAOM BR117</strain>
    </source>
</reference>
<protein>
    <submittedName>
        <fullName evidence="2">Uncharacterized protein</fullName>
    </submittedName>
</protein>
<keyword evidence="3" id="KW-1185">Reference proteome</keyword>
<accession>A0A0L0HPQ7</accession>